<evidence type="ECO:0000256" key="3">
    <source>
        <dbReference type="ARBA" id="ARBA00022989"/>
    </source>
</evidence>
<evidence type="ECO:0000256" key="2">
    <source>
        <dbReference type="ARBA" id="ARBA00022692"/>
    </source>
</evidence>
<evidence type="ECO:0000256" key="4">
    <source>
        <dbReference type="ARBA" id="ARBA00023136"/>
    </source>
</evidence>
<protein>
    <recommendedName>
        <fullName evidence="5">Probable membrane transporter protein</fullName>
    </recommendedName>
</protein>
<feature type="transmembrane region" description="Helical" evidence="5">
    <location>
        <begin position="6"/>
        <end position="25"/>
    </location>
</feature>
<dbReference type="Proteomes" id="UP001147148">
    <property type="component" value="Unassembled WGS sequence"/>
</dbReference>
<keyword evidence="2 5" id="KW-0812">Transmembrane</keyword>
<feature type="transmembrane region" description="Helical" evidence="5">
    <location>
        <begin position="131"/>
        <end position="149"/>
    </location>
</feature>
<dbReference type="Pfam" id="PF01925">
    <property type="entry name" value="TauE"/>
    <property type="match status" value="1"/>
</dbReference>
<organism evidence="6 7">
    <name type="scientific">Vagococcus proximus</name>
    <dbReference type="NCBI Taxonomy" id="2991417"/>
    <lineage>
        <taxon>Bacteria</taxon>
        <taxon>Bacillati</taxon>
        <taxon>Bacillota</taxon>
        <taxon>Bacilli</taxon>
        <taxon>Lactobacillales</taxon>
        <taxon>Enterococcaceae</taxon>
        <taxon>Vagococcus</taxon>
    </lineage>
</organism>
<dbReference type="EMBL" id="JAPDSH010000004">
    <property type="protein sequence ID" value="MDF0480040.1"/>
    <property type="molecule type" value="Genomic_DNA"/>
</dbReference>
<keyword evidence="5" id="KW-1003">Cell membrane</keyword>
<keyword evidence="4 5" id="KW-0472">Membrane</keyword>
<name>A0ABT5X229_9ENTE</name>
<dbReference type="RefSeq" id="WP_275471625.1">
    <property type="nucleotide sequence ID" value="NZ_JAPDSH010000004.1"/>
</dbReference>
<comment type="subcellular location">
    <subcellularLocation>
        <location evidence="5">Cell membrane</location>
        <topology evidence="5">Multi-pass membrane protein</topology>
    </subcellularLocation>
    <subcellularLocation>
        <location evidence="1">Membrane</location>
        <topology evidence="1">Multi-pass membrane protein</topology>
    </subcellularLocation>
</comment>
<evidence type="ECO:0000256" key="1">
    <source>
        <dbReference type="ARBA" id="ARBA00004141"/>
    </source>
</evidence>
<evidence type="ECO:0000256" key="5">
    <source>
        <dbReference type="RuleBase" id="RU363041"/>
    </source>
</evidence>
<reference evidence="6" key="1">
    <citation type="submission" date="2022-10" db="EMBL/GenBank/DDBJ databases">
        <title>Vagococcus sp. isolated from poultry meat.</title>
        <authorList>
            <person name="Johansson P."/>
            <person name="Bjorkroth J."/>
        </authorList>
    </citation>
    <scope>NUCLEOTIDE SEQUENCE</scope>
    <source>
        <strain evidence="6">PNs007</strain>
    </source>
</reference>
<feature type="transmembrane region" description="Helical" evidence="5">
    <location>
        <begin position="265"/>
        <end position="283"/>
    </location>
</feature>
<proteinExistence type="inferred from homology"/>
<dbReference type="InterPro" id="IPR002781">
    <property type="entry name" value="TM_pro_TauE-like"/>
</dbReference>
<feature type="transmembrane region" description="Helical" evidence="5">
    <location>
        <begin position="241"/>
        <end position="259"/>
    </location>
</feature>
<feature type="transmembrane region" description="Helical" evidence="5">
    <location>
        <begin position="78"/>
        <end position="99"/>
    </location>
</feature>
<feature type="transmembrane region" description="Helical" evidence="5">
    <location>
        <begin position="170"/>
        <end position="194"/>
    </location>
</feature>
<sequence>MVLAIQIILIALVAYFAAIFIKDIIAHKDNLGSGNWAVAFVIGFITDALDTLGIGSFAPTTLLLDATKQLENDRQLPGTLNVAHSIPVIVEALLFLTVVEVQPVTLFSLVIAAAVGSLLGSKIIAKMPERKIQFIMGIALIVTAVLMGMKQVGWLDMLGTDNTATGLTGIKLIIGIVGNAVFGALMTAGVGLYAPCMAMVYMLGVSPIVAMPIMMTSCAALMPVASREFIKTGNYARKVSLGITLGGVIGVVLAVNFVKGLDMNILTWVIIAVVIYTGINMLLKSKKAPSAA</sequence>
<feature type="transmembrane region" description="Helical" evidence="5">
    <location>
        <begin position="37"/>
        <end position="58"/>
    </location>
</feature>
<keyword evidence="3 5" id="KW-1133">Transmembrane helix</keyword>
<evidence type="ECO:0000313" key="7">
    <source>
        <dbReference type="Proteomes" id="UP001147148"/>
    </source>
</evidence>
<evidence type="ECO:0000313" key="6">
    <source>
        <dbReference type="EMBL" id="MDF0480040.1"/>
    </source>
</evidence>
<keyword evidence="7" id="KW-1185">Reference proteome</keyword>
<feature type="transmembrane region" description="Helical" evidence="5">
    <location>
        <begin position="200"/>
        <end position="221"/>
    </location>
</feature>
<comment type="similarity">
    <text evidence="5">Belongs to the 4-toluene sulfonate uptake permease (TSUP) (TC 2.A.102) family.</text>
</comment>
<dbReference type="PANTHER" id="PTHR43483">
    <property type="entry name" value="MEMBRANE TRANSPORTER PROTEIN HI_0806-RELATED"/>
    <property type="match status" value="1"/>
</dbReference>
<accession>A0ABT5X229</accession>
<feature type="transmembrane region" description="Helical" evidence="5">
    <location>
        <begin position="106"/>
        <end position="125"/>
    </location>
</feature>
<gene>
    <name evidence="6" type="ORF">OL233_07010</name>
</gene>
<dbReference type="PANTHER" id="PTHR43483:SF3">
    <property type="entry name" value="MEMBRANE TRANSPORTER PROTEIN HI_0806-RELATED"/>
    <property type="match status" value="1"/>
</dbReference>
<comment type="caution">
    <text evidence="6">The sequence shown here is derived from an EMBL/GenBank/DDBJ whole genome shotgun (WGS) entry which is preliminary data.</text>
</comment>